<dbReference type="SUPFAM" id="SSF46894">
    <property type="entry name" value="C-terminal effector domain of the bipartite response regulators"/>
    <property type="match status" value="1"/>
</dbReference>
<dbReference type="InterPro" id="IPR058245">
    <property type="entry name" value="NreC/VraR/RcsB-like_REC"/>
</dbReference>
<feature type="domain" description="Response regulatory" evidence="4">
    <location>
        <begin position="12"/>
        <end position="129"/>
    </location>
</feature>
<dbReference type="PROSITE" id="PS50043">
    <property type="entry name" value="HTH_LUXR_2"/>
    <property type="match status" value="1"/>
</dbReference>
<dbReference type="InterPro" id="IPR011006">
    <property type="entry name" value="CheY-like_superfamily"/>
</dbReference>
<name>A0A6J7DV24_9ZZZZ</name>
<dbReference type="PRINTS" id="PR00038">
    <property type="entry name" value="HTHLUXR"/>
</dbReference>
<dbReference type="AlphaFoldDB" id="A0A6J7DV24"/>
<dbReference type="SMART" id="SM00421">
    <property type="entry name" value="HTH_LUXR"/>
    <property type="match status" value="1"/>
</dbReference>
<dbReference type="GO" id="GO:0000160">
    <property type="term" value="P:phosphorelay signal transduction system"/>
    <property type="evidence" value="ECO:0007669"/>
    <property type="project" value="InterPro"/>
</dbReference>
<dbReference type="EMBL" id="CAFBLS010000069">
    <property type="protein sequence ID" value="CAB4871253.1"/>
    <property type="molecule type" value="Genomic_DNA"/>
</dbReference>
<dbReference type="SUPFAM" id="SSF52172">
    <property type="entry name" value="CheY-like"/>
    <property type="match status" value="1"/>
</dbReference>
<keyword evidence="2" id="KW-0238">DNA-binding</keyword>
<dbReference type="PROSITE" id="PS00622">
    <property type="entry name" value="HTH_LUXR_1"/>
    <property type="match status" value="1"/>
</dbReference>
<dbReference type="InterPro" id="IPR001789">
    <property type="entry name" value="Sig_transdc_resp-reg_receiver"/>
</dbReference>
<dbReference type="CDD" id="cd17535">
    <property type="entry name" value="REC_NarL-like"/>
    <property type="match status" value="1"/>
</dbReference>
<reference evidence="5" key="1">
    <citation type="submission" date="2020-05" db="EMBL/GenBank/DDBJ databases">
        <authorList>
            <person name="Chiriac C."/>
            <person name="Salcher M."/>
            <person name="Ghai R."/>
            <person name="Kavagutti S V."/>
        </authorList>
    </citation>
    <scope>NUCLEOTIDE SEQUENCE</scope>
</reference>
<dbReference type="SMART" id="SM00448">
    <property type="entry name" value="REC"/>
    <property type="match status" value="1"/>
</dbReference>
<sequence>MNAASARTSPIRVLIVDDHPLFRDGIRERLESGDGTIVVVGEAGNGGQALALVTELTPDVVLMDISMPGMNGIEATRLIHGEHPEVAIIILSVYDDDQYVHAAITAGASGYLLKTVEAAELRDSVTRVANGETALSPPVARTVLSWVAHPHSVTPQLSARECQVLELAAQGASNRSIGSALFLSTRTVEAHMRSIFDKLGVSSRTEAVTSAVRHQWIQLSDAD</sequence>
<dbReference type="PANTHER" id="PTHR43214">
    <property type="entry name" value="TWO-COMPONENT RESPONSE REGULATOR"/>
    <property type="match status" value="1"/>
</dbReference>
<evidence type="ECO:0000259" key="3">
    <source>
        <dbReference type="PROSITE" id="PS50043"/>
    </source>
</evidence>
<feature type="domain" description="HTH luxR-type" evidence="3">
    <location>
        <begin position="150"/>
        <end position="215"/>
    </location>
</feature>
<organism evidence="5">
    <name type="scientific">freshwater metagenome</name>
    <dbReference type="NCBI Taxonomy" id="449393"/>
    <lineage>
        <taxon>unclassified sequences</taxon>
        <taxon>metagenomes</taxon>
        <taxon>ecological metagenomes</taxon>
    </lineage>
</organism>
<dbReference type="Pfam" id="PF00196">
    <property type="entry name" value="GerE"/>
    <property type="match status" value="1"/>
</dbReference>
<dbReference type="Gene3D" id="3.40.50.2300">
    <property type="match status" value="1"/>
</dbReference>
<proteinExistence type="predicted"/>
<protein>
    <submittedName>
        <fullName evidence="5">Unannotated protein</fullName>
    </submittedName>
</protein>
<gene>
    <name evidence="5" type="ORF">UFOPK3402_00707</name>
</gene>
<dbReference type="GO" id="GO:0003677">
    <property type="term" value="F:DNA binding"/>
    <property type="evidence" value="ECO:0007669"/>
    <property type="project" value="UniProtKB-KW"/>
</dbReference>
<evidence type="ECO:0000259" key="4">
    <source>
        <dbReference type="PROSITE" id="PS50110"/>
    </source>
</evidence>
<dbReference type="GO" id="GO:0006355">
    <property type="term" value="P:regulation of DNA-templated transcription"/>
    <property type="evidence" value="ECO:0007669"/>
    <property type="project" value="InterPro"/>
</dbReference>
<evidence type="ECO:0000256" key="1">
    <source>
        <dbReference type="ARBA" id="ARBA00022553"/>
    </source>
</evidence>
<evidence type="ECO:0000313" key="5">
    <source>
        <dbReference type="EMBL" id="CAB4871253.1"/>
    </source>
</evidence>
<dbReference type="PANTHER" id="PTHR43214:SF43">
    <property type="entry name" value="TWO-COMPONENT RESPONSE REGULATOR"/>
    <property type="match status" value="1"/>
</dbReference>
<dbReference type="InterPro" id="IPR016032">
    <property type="entry name" value="Sig_transdc_resp-reg_C-effctor"/>
</dbReference>
<dbReference type="InterPro" id="IPR039420">
    <property type="entry name" value="WalR-like"/>
</dbReference>
<keyword evidence="1" id="KW-0597">Phosphoprotein</keyword>
<dbReference type="CDD" id="cd06170">
    <property type="entry name" value="LuxR_C_like"/>
    <property type="match status" value="1"/>
</dbReference>
<dbReference type="InterPro" id="IPR000792">
    <property type="entry name" value="Tscrpt_reg_LuxR_C"/>
</dbReference>
<accession>A0A6J7DV24</accession>
<dbReference type="PROSITE" id="PS50110">
    <property type="entry name" value="RESPONSE_REGULATORY"/>
    <property type="match status" value="1"/>
</dbReference>
<evidence type="ECO:0000256" key="2">
    <source>
        <dbReference type="ARBA" id="ARBA00023125"/>
    </source>
</evidence>
<dbReference type="Pfam" id="PF00072">
    <property type="entry name" value="Response_reg"/>
    <property type="match status" value="1"/>
</dbReference>